<evidence type="ECO:0000313" key="12">
    <source>
        <dbReference type="Proteomes" id="UP000294650"/>
    </source>
</evidence>
<dbReference type="PANTHER" id="PTHR11562:SF17">
    <property type="entry name" value="RE54080P-RELATED"/>
    <property type="match status" value="1"/>
</dbReference>
<dbReference type="Proteomes" id="UP000294650">
    <property type="component" value="Unassembled WGS sequence"/>
</dbReference>
<evidence type="ECO:0000256" key="4">
    <source>
        <dbReference type="ARBA" id="ARBA00022692"/>
    </source>
</evidence>
<feature type="transmembrane region" description="Helical" evidence="8">
    <location>
        <begin position="120"/>
        <end position="143"/>
    </location>
</feature>
<dbReference type="Pfam" id="PF16916">
    <property type="entry name" value="ZT_dimer"/>
    <property type="match status" value="1"/>
</dbReference>
<gene>
    <name evidence="11" type="ORF">EDD68_1363</name>
</gene>
<evidence type="ECO:0000256" key="6">
    <source>
        <dbReference type="ARBA" id="ARBA00023065"/>
    </source>
</evidence>
<keyword evidence="5 8" id="KW-1133">Transmembrane helix</keyword>
<dbReference type="OrthoDB" id="9809646at2"/>
<dbReference type="GO" id="GO:0005385">
    <property type="term" value="F:zinc ion transmembrane transporter activity"/>
    <property type="evidence" value="ECO:0007669"/>
    <property type="project" value="TreeGrafter"/>
</dbReference>
<evidence type="ECO:0000313" key="11">
    <source>
        <dbReference type="EMBL" id="TCT15734.1"/>
    </source>
</evidence>
<dbReference type="InterPro" id="IPR058533">
    <property type="entry name" value="Cation_efflux_TM"/>
</dbReference>
<dbReference type="SUPFAM" id="SSF161111">
    <property type="entry name" value="Cation efflux protein transmembrane domain-like"/>
    <property type="match status" value="1"/>
</dbReference>
<dbReference type="EMBL" id="SMAN01000036">
    <property type="protein sequence ID" value="TCT15734.1"/>
    <property type="molecule type" value="Genomic_DNA"/>
</dbReference>
<dbReference type="InterPro" id="IPR027470">
    <property type="entry name" value="Cation_efflux_CTD"/>
</dbReference>
<protein>
    <submittedName>
        <fullName evidence="11">Cobalt-zinc-cadmium efflux system protein</fullName>
    </submittedName>
</protein>
<evidence type="ECO:0000256" key="1">
    <source>
        <dbReference type="ARBA" id="ARBA00004141"/>
    </source>
</evidence>
<dbReference type="Pfam" id="PF01545">
    <property type="entry name" value="Cation_efflux"/>
    <property type="match status" value="1"/>
</dbReference>
<feature type="domain" description="Cation efflux protein transmembrane" evidence="9">
    <location>
        <begin position="23"/>
        <end position="212"/>
    </location>
</feature>
<dbReference type="InterPro" id="IPR036837">
    <property type="entry name" value="Cation_efflux_CTD_sf"/>
</dbReference>
<organism evidence="11 12">
    <name type="scientific">Melghiribacillus thermohalophilus</name>
    <dbReference type="NCBI Taxonomy" id="1324956"/>
    <lineage>
        <taxon>Bacteria</taxon>
        <taxon>Bacillati</taxon>
        <taxon>Bacillota</taxon>
        <taxon>Bacilli</taxon>
        <taxon>Bacillales</taxon>
        <taxon>Bacillaceae</taxon>
        <taxon>Melghiribacillus</taxon>
    </lineage>
</organism>
<feature type="transmembrane region" description="Helical" evidence="8">
    <location>
        <begin position="89"/>
        <end position="108"/>
    </location>
</feature>
<evidence type="ECO:0000256" key="8">
    <source>
        <dbReference type="SAM" id="Phobius"/>
    </source>
</evidence>
<keyword evidence="12" id="KW-1185">Reference proteome</keyword>
<dbReference type="InterPro" id="IPR002524">
    <property type="entry name" value="Cation_efflux"/>
</dbReference>
<keyword evidence="3" id="KW-0813">Transport</keyword>
<keyword evidence="6" id="KW-0406">Ion transport</keyword>
<keyword evidence="7 8" id="KW-0472">Membrane</keyword>
<dbReference type="NCBIfam" id="TIGR01297">
    <property type="entry name" value="CDF"/>
    <property type="match status" value="1"/>
</dbReference>
<comment type="similarity">
    <text evidence="2">Belongs to the cation diffusion facilitator (CDF) transporter (TC 2.A.4) family. SLC30A subfamily.</text>
</comment>
<comment type="caution">
    <text evidence="11">The sequence shown here is derived from an EMBL/GenBank/DDBJ whole genome shotgun (WGS) entry which is preliminary data.</text>
</comment>
<keyword evidence="4 8" id="KW-0812">Transmembrane</keyword>
<dbReference type="GO" id="GO:0005886">
    <property type="term" value="C:plasma membrane"/>
    <property type="evidence" value="ECO:0007669"/>
    <property type="project" value="TreeGrafter"/>
</dbReference>
<reference evidence="11 12" key="1">
    <citation type="submission" date="2019-03" db="EMBL/GenBank/DDBJ databases">
        <title>Genomic Encyclopedia of Type Strains, Phase IV (KMG-IV): sequencing the most valuable type-strain genomes for metagenomic binning, comparative biology and taxonomic classification.</title>
        <authorList>
            <person name="Goeker M."/>
        </authorList>
    </citation>
    <scope>NUCLEOTIDE SEQUENCE [LARGE SCALE GENOMIC DNA]</scope>
    <source>
        <strain evidence="11 12">DSM 25894</strain>
    </source>
</reference>
<dbReference type="AlphaFoldDB" id="A0A4R3MNW4"/>
<evidence type="ECO:0000256" key="3">
    <source>
        <dbReference type="ARBA" id="ARBA00022448"/>
    </source>
</evidence>
<feature type="transmembrane region" description="Helical" evidence="8">
    <location>
        <begin position="183"/>
        <end position="203"/>
    </location>
</feature>
<comment type="subcellular location">
    <subcellularLocation>
        <location evidence="1">Membrane</location>
        <topology evidence="1">Multi-pass membrane protein</topology>
    </subcellularLocation>
</comment>
<evidence type="ECO:0000256" key="5">
    <source>
        <dbReference type="ARBA" id="ARBA00022989"/>
    </source>
</evidence>
<dbReference type="PANTHER" id="PTHR11562">
    <property type="entry name" value="CATION EFFLUX PROTEIN/ ZINC TRANSPORTER"/>
    <property type="match status" value="1"/>
</dbReference>
<evidence type="ECO:0000256" key="7">
    <source>
        <dbReference type="ARBA" id="ARBA00023136"/>
    </source>
</evidence>
<dbReference type="InterPro" id="IPR050681">
    <property type="entry name" value="CDF/SLC30A"/>
</dbReference>
<feature type="domain" description="Cation efflux protein cytoplasmic" evidence="10">
    <location>
        <begin position="216"/>
        <end position="289"/>
    </location>
</feature>
<dbReference type="RefSeq" id="WP_132373243.1">
    <property type="nucleotide sequence ID" value="NZ_SMAN01000036.1"/>
</dbReference>
<feature type="transmembrane region" description="Helical" evidence="8">
    <location>
        <begin position="21"/>
        <end position="42"/>
    </location>
</feature>
<dbReference type="SUPFAM" id="SSF160240">
    <property type="entry name" value="Cation efflux protein cytoplasmic domain-like"/>
    <property type="match status" value="1"/>
</dbReference>
<sequence>MAHNHSHPHGQHHVKSENKNALFWSFILIFTFMVIEFVGGLFTNSLALLSDAGHMLSDAAALGLSLFAFWIGTRDPNNRKTYGYRRFEILAAFINGITLIGIALLIVYEGMKRFLEPPEVSSAMMVIAVIGLVVNIIVAWILMQGDRENLNLRSAFLHVLGDLLGSIGAILAGLLIYLYNWNIADPVASIVVAILVLISGIRVTKDSYHVLMEGKPEHISLTKLKQSLMELPEVCDVHDLHIWSITPDFPAMSCHLVVENESDRDQILEQANRMLKEKFQIEHTTIQIEGKQLRLHHHDDCCN</sequence>
<proteinExistence type="inferred from homology"/>
<evidence type="ECO:0000259" key="9">
    <source>
        <dbReference type="Pfam" id="PF01545"/>
    </source>
</evidence>
<feature type="transmembrane region" description="Helical" evidence="8">
    <location>
        <begin position="54"/>
        <end position="73"/>
    </location>
</feature>
<dbReference type="Gene3D" id="1.20.1510.10">
    <property type="entry name" value="Cation efflux protein transmembrane domain"/>
    <property type="match status" value="1"/>
</dbReference>
<evidence type="ECO:0000256" key="2">
    <source>
        <dbReference type="ARBA" id="ARBA00008873"/>
    </source>
</evidence>
<name>A0A4R3MNW4_9BACI</name>
<feature type="transmembrane region" description="Helical" evidence="8">
    <location>
        <begin position="155"/>
        <end position="177"/>
    </location>
</feature>
<dbReference type="InterPro" id="IPR027469">
    <property type="entry name" value="Cation_efflux_TMD_sf"/>
</dbReference>
<accession>A0A4R3MNW4</accession>
<evidence type="ECO:0000259" key="10">
    <source>
        <dbReference type="Pfam" id="PF16916"/>
    </source>
</evidence>